<dbReference type="InterPro" id="IPR006175">
    <property type="entry name" value="YjgF/YER057c/UK114"/>
</dbReference>
<dbReference type="OrthoDB" id="9799840at2"/>
<dbReference type="InterPro" id="IPR035959">
    <property type="entry name" value="RutC-like_sf"/>
</dbReference>
<accession>A0A916RC34</accession>
<dbReference type="GO" id="GO:0005829">
    <property type="term" value="C:cytosol"/>
    <property type="evidence" value="ECO:0007669"/>
    <property type="project" value="TreeGrafter"/>
</dbReference>
<keyword evidence="3" id="KW-1185">Reference proteome</keyword>
<evidence type="ECO:0000313" key="3">
    <source>
        <dbReference type="Proteomes" id="UP000596977"/>
    </source>
</evidence>
<dbReference type="PANTHER" id="PTHR11803:SF58">
    <property type="entry name" value="PROTEIN HMF1-RELATED"/>
    <property type="match status" value="1"/>
</dbReference>
<dbReference type="Pfam" id="PF01042">
    <property type="entry name" value="Ribonuc_L-PSP"/>
    <property type="match status" value="1"/>
</dbReference>
<comment type="caution">
    <text evidence="2">The sequence shown here is derived from an EMBL/GenBank/DDBJ whole genome shotgun (WGS) entry which is preliminary data.</text>
</comment>
<dbReference type="Gene3D" id="3.30.1330.40">
    <property type="entry name" value="RutC-like"/>
    <property type="match status" value="1"/>
</dbReference>
<evidence type="ECO:0000256" key="1">
    <source>
        <dbReference type="ARBA" id="ARBA00010552"/>
    </source>
</evidence>
<dbReference type="GO" id="GO:0019239">
    <property type="term" value="F:deaminase activity"/>
    <property type="evidence" value="ECO:0007669"/>
    <property type="project" value="TreeGrafter"/>
</dbReference>
<dbReference type="PANTHER" id="PTHR11803">
    <property type="entry name" value="2-IMINOBUTANOATE/2-IMINOPROPANOATE DEAMINASE RIDA"/>
    <property type="match status" value="1"/>
</dbReference>
<name>A0A916RC34_9HYPH</name>
<gene>
    <name evidence="2" type="ORF">GCM10011499_11760</name>
</gene>
<evidence type="ECO:0008006" key="4">
    <source>
        <dbReference type="Google" id="ProtNLM"/>
    </source>
</evidence>
<comment type="similarity">
    <text evidence="1">Belongs to the RutC family.</text>
</comment>
<dbReference type="RefSeq" id="WP_127072679.1">
    <property type="nucleotide sequence ID" value="NZ_BMKB01000002.1"/>
</dbReference>
<dbReference type="CDD" id="cd00448">
    <property type="entry name" value="YjgF_YER057c_UK114_family"/>
    <property type="match status" value="1"/>
</dbReference>
<reference evidence="2 3" key="1">
    <citation type="journal article" date="2014" name="Int. J. Syst. Evol. Microbiol.">
        <title>Complete genome sequence of Corynebacterium casei LMG S-19264T (=DSM 44701T), isolated from a smear-ripened cheese.</title>
        <authorList>
            <consortium name="US DOE Joint Genome Institute (JGI-PGF)"/>
            <person name="Walter F."/>
            <person name="Albersmeier A."/>
            <person name="Kalinowski J."/>
            <person name="Ruckert C."/>
        </authorList>
    </citation>
    <scope>NUCLEOTIDE SEQUENCE [LARGE SCALE GENOMIC DNA]</scope>
    <source>
        <strain evidence="2 3">CGMCC 1.15896</strain>
    </source>
</reference>
<dbReference type="SUPFAM" id="SSF55298">
    <property type="entry name" value="YjgF-like"/>
    <property type="match status" value="1"/>
</dbReference>
<evidence type="ECO:0000313" key="2">
    <source>
        <dbReference type="EMBL" id="GGA43805.1"/>
    </source>
</evidence>
<dbReference type="EMBL" id="BMKB01000002">
    <property type="protein sequence ID" value="GGA43805.1"/>
    <property type="molecule type" value="Genomic_DNA"/>
</dbReference>
<dbReference type="AlphaFoldDB" id="A0A916RC34"/>
<proteinExistence type="inferred from homology"/>
<sequence>MTVRFFNCDTVAAPFGNYSHAVIVPPGASTVHLAGQVGVRADGSIPHDAGEQTRIIFENMSKVLEQARFTFANIIKMNYFVVDEADLTAIRAARDSFIQPPYPAASLVLVKALGRSEWRVEIECIAAGVEQPQ</sequence>
<dbReference type="Proteomes" id="UP000596977">
    <property type="component" value="Unassembled WGS sequence"/>
</dbReference>
<organism evidence="2 3">
    <name type="scientific">Pelagibacterium lentulum</name>
    <dbReference type="NCBI Taxonomy" id="2029865"/>
    <lineage>
        <taxon>Bacteria</taxon>
        <taxon>Pseudomonadati</taxon>
        <taxon>Pseudomonadota</taxon>
        <taxon>Alphaproteobacteria</taxon>
        <taxon>Hyphomicrobiales</taxon>
        <taxon>Devosiaceae</taxon>
        <taxon>Pelagibacterium</taxon>
    </lineage>
</organism>
<protein>
    <recommendedName>
        <fullName evidence="4">Enamine deaminase RidA</fullName>
    </recommendedName>
</protein>